<keyword evidence="3" id="KW-1185">Reference proteome</keyword>
<dbReference type="Proteomes" id="UP000215002">
    <property type="component" value="Chromosome"/>
</dbReference>
<dbReference type="KEGG" id="muc:MuYL_2327"/>
<evidence type="ECO:0000313" key="3">
    <source>
        <dbReference type="Proteomes" id="UP000215002"/>
    </source>
</evidence>
<gene>
    <name evidence="2" type="ORF">MuYL_2327</name>
</gene>
<reference evidence="2 3" key="1">
    <citation type="submission" date="2017-08" db="EMBL/GenBank/DDBJ databases">
        <title>Complete genome sequence of Mucilaginibacter sp. strain BJC16-A31.</title>
        <authorList>
            <consortium name="Henan University of Science and Technology"/>
            <person name="You X."/>
        </authorList>
    </citation>
    <scope>NUCLEOTIDE SEQUENCE [LARGE SCALE GENOMIC DNA]</scope>
    <source>
        <strain evidence="2 3">BJC16-A31</strain>
    </source>
</reference>
<sequence length="141" mass="16177">MKRLIPALLIGLFCFGCASNANYKQIAVEYLKTKVSNAASVDTIQFFKPDSIYTTFHDTKEYRTLMLGLNNFYINADSANIKETEATIRQKEKTFKNVVVGWDVRLIYKAKDKKGMVKTDTCRFMFDSTLKIVKDLNGMDF</sequence>
<dbReference type="OrthoDB" id="1144002at2"/>
<name>A0A223NWM0_9SPHI</name>
<proteinExistence type="predicted"/>
<evidence type="ECO:0000313" key="2">
    <source>
        <dbReference type="EMBL" id="ASU34216.1"/>
    </source>
</evidence>
<organism evidence="2 3">
    <name type="scientific">Mucilaginibacter xinganensis</name>
    <dbReference type="NCBI Taxonomy" id="1234841"/>
    <lineage>
        <taxon>Bacteria</taxon>
        <taxon>Pseudomonadati</taxon>
        <taxon>Bacteroidota</taxon>
        <taxon>Sphingobacteriia</taxon>
        <taxon>Sphingobacteriales</taxon>
        <taxon>Sphingobacteriaceae</taxon>
        <taxon>Mucilaginibacter</taxon>
    </lineage>
</organism>
<feature type="chain" id="PRO_5012623705" evidence="1">
    <location>
        <begin position="24"/>
        <end position="141"/>
    </location>
</feature>
<evidence type="ECO:0000256" key="1">
    <source>
        <dbReference type="SAM" id="SignalP"/>
    </source>
</evidence>
<keyword evidence="1" id="KW-0732">Signal</keyword>
<dbReference type="EMBL" id="CP022743">
    <property type="protein sequence ID" value="ASU34216.1"/>
    <property type="molecule type" value="Genomic_DNA"/>
</dbReference>
<feature type="signal peptide" evidence="1">
    <location>
        <begin position="1"/>
        <end position="23"/>
    </location>
</feature>
<protein>
    <submittedName>
        <fullName evidence="2">Uncharacterized protein</fullName>
    </submittedName>
</protein>
<dbReference type="AlphaFoldDB" id="A0A223NWM0"/>
<accession>A0A223NWM0</accession>
<dbReference type="RefSeq" id="WP_094570596.1">
    <property type="nucleotide sequence ID" value="NZ_CP022743.1"/>
</dbReference>